<name>A0AAV2LIG4_KNICA</name>
<keyword evidence="4" id="KW-1185">Reference proteome</keyword>
<protein>
    <submittedName>
        <fullName evidence="3">Uncharacterized protein</fullName>
    </submittedName>
</protein>
<feature type="compositionally biased region" description="Basic and acidic residues" evidence="1">
    <location>
        <begin position="105"/>
        <end position="115"/>
    </location>
</feature>
<evidence type="ECO:0000256" key="1">
    <source>
        <dbReference type="SAM" id="MobiDB-lite"/>
    </source>
</evidence>
<dbReference type="EMBL" id="OZ035825">
    <property type="protein sequence ID" value="CAL1602188.1"/>
    <property type="molecule type" value="Genomic_DNA"/>
</dbReference>
<keyword evidence="2" id="KW-0812">Transmembrane</keyword>
<dbReference type="Pfam" id="PF15076">
    <property type="entry name" value="DUF4543"/>
    <property type="match status" value="1"/>
</dbReference>
<evidence type="ECO:0000313" key="3">
    <source>
        <dbReference type="EMBL" id="CAL1602188.1"/>
    </source>
</evidence>
<dbReference type="PANTHER" id="PTHR48415">
    <property type="entry name" value="GENE 525-RELATED"/>
    <property type="match status" value="1"/>
</dbReference>
<organism evidence="3 4">
    <name type="scientific">Knipowitschia caucasica</name>
    <name type="common">Caucasian dwarf goby</name>
    <name type="synonym">Pomatoschistus caucasicus</name>
    <dbReference type="NCBI Taxonomy" id="637954"/>
    <lineage>
        <taxon>Eukaryota</taxon>
        <taxon>Metazoa</taxon>
        <taxon>Chordata</taxon>
        <taxon>Craniata</taxon>
        <taxon>Vertebrata</taxon>
        <taxon>Euteleostomi</taxon>
        <taxon>Actinopterygii</taxon>
        <taxon>Neopterygii</taxon>
        <taxon>Teleostei</taxon>
        <taxon>Neoteleostei</taxon>
        <taxon>Acanthomorphata</taxon>
        <taxon>Gobiaria</taxon>
        <taxon>Gobiiformes</taxon>
        <taxon>Gobioidei</taxon>
        <taxon>Gobiidae</taxon>
        <taxon>Gobiinae</taxon>
        <taxon>Knipowitschia</taxon>
    </lineage>
</organism>
<evidence type="ECO:0000256" key="2">
    <source>
        <dbReference type="SAM" id="Phobius"/>
    </source>
</evidence>
<dbReference type="AlphaFoldDB" id="A0AAV2LIG4"/>
<evidence type="ECO:0000313" key="4">
    <source>
        <dbReference type="Proteomes" id="UP001497482"/>
    </source>
</evidence>
<gene>
    <name evidence="3" type="ORF">KC01_LOCUS29997</name>
</gene>
<sequence>MRSFAAQQTEVRRTQLSLRSGLAHALSSQQHCPPSGQGGRRPLHLLLVQCGLRAVRIEAANVKKMKKVAVFLLCVVLLMAYTEANPIIKESFAKQLLRSKRQKPGHPDEPMREHLLYMQGPPPKGPGRSGILAVTNGRQRNDDV</sequence>
<keyword evidence="2" id="KW-1133">Transmembrane helix</keyword>
<reference evidence="3 4" key="1">
    <citation type="submission" date="2024-04" db="EMBL/GenBank/DDBJ databases">
        <authorList>
            <person name="Waldvogel A.-M."/>
            <person name="Schoenle A."/>
        </authorList>
    </citation>
    <scope>NUCLEOTIDE SEQUENCE [LARGE SCALE GENOMIC DNA]</scope>
</reference>
<dbReference type="Proteomes" id="UP001497482">
    <property type="component" value="Chromosome 3"/>
</dbReference>
<dbReference type="InterPro" id="IPR027870">
    <property type="entry name" value="DUF4543"/>
</dbReference>
<feature type="transmembrane region" description="Helical" evidence="2">
    <location>
        <begin position="68"/>
        <end position="88"/>
    </location>
</feature>
<feature type="region of interest" description="Disordered" evidence="1">
    <location>
        <begin position="98"/>
        <end position="144"/>
    </location>
</feature>
<accession>A0AAV2LIG4</accession>
<proteinExistence type="predicted"/>
<keyword evidence="2" id="KW-0472">Membrane</keyword>
<dbReference type="PANTHER" id="PTHR48415:SF1">
    <property type="entry name" value="GENE 525-RELATED"/>
    <property type="match status" value="1"/>
</dbReference>